<dbReference type="InterPro" id="IPR058248">
    <property type="entry name" value="Lxx211020-like"/>
</dbReference>
<accession>A0A2A5CD35</accession>
<sequence length="141" mass="15466">MKKIKVILFIICFLPLVGIAQTNVRIDDAYSREMPSSASNMAVYLTIRNVGSHGVSLESISTDAAESAMIHRSTMDNGMMVMEHLAELYIPSRGNVRLEPGGLHIMLGGLKRPLRAGDLVRMNLSFSNGVVLRVDVPILEN</sequence>
<gene>
    <name evidence="1" type="ORF">COA71_06615</name>
</gene>
<organism evidence="1 2">
    <name type="scientific">SAR86 cluster bacterium</name>
    <dbReference type="NCBI Taxonomy" id="2030880"/>
    <lineage>
        <taxon>Bacteria</taxon>
        <taxon>Pseudomonadati</taxon>
        <taxon>Pseudomonadota</taxon>
        <taxon>Gammaproteobacteria</taxon>
        <taxon>SAR86 cluster</taxon>
    </lineage>
</organism>
<dbReference type="Pfam" id="PF04314">
    <property type="entry name" value="PCuAC"/>
    <property type="match status" value="1"/>
</dbReference>
<comment type="caution">
    <text evidence="1">The sequence shown here is derived from an EMBL/GenBank/DDBJ whole genome shotgun (WGS) entry which is preliminary data.</text>
</comment>
<name>A0A2A5CD35_9GAMM</name>
<proteinExistence type="predicted"/>
<dbReference type="Gene3D" id="2.60.40.1890">
    <property type="entry name" value="PCu(A)C copper chaperone"/>
    <property type="match status" value="1"/>
</dbReference>
<evidence type="ECO:0008006" key="3">
    <source>
        <dbReference type="Google" id="ProtNLM"/>
    </source>
</evidence>
<dbReference type="InterPro" id="IPR007410">
    <property type="entry name" value="LpqE-like"/>
</dbReference>
<dbReference type="PANTHER" id="PTHR36302">
    <property type="entry name" value="BLR7088 PROTEIN"/>
    <property type="match status" value="1"/>
</dbReference>
<evidence type="ECO:0000313" key="2">
    <source>
        <dbReference type="Proteomes" id="UP000228987"/>
    </source>
</evidence>
<evidence type="ECO:0000313" key="1">
    <source>
        <dbReference type="EMBL" id="PCJ41682.1"/>
    </source>
</evidence>
<reference evidence="2" key="1">
    <citation type="submission" date="2017-08" db="EMBL/GenBank/DDBJ databases">
        <title>A dynamic microbial community with high functional redundancy inhabits the cold, oxic subseafloor aquifer.</title>
        <authorList>
            <person name="Tully B.J."/>
            <person name="Wheat C.G."/>
            <person name="Glazer B.T."/>
            <person name="Huber J.A."/>
        </authorList>
    </citation>
    <scope>NUCLEOTIDE SEQUENCE [LARGE SCALE GENOMIC DNA]</scope>
</reference>
<dbReference type="SUPFAM" id="SSF110087">
    <property type="entry name" value="DR1885-like metal-binding protein"/>
    <property type="match status" value="1"/>
</dbReference>
<dbReference type="InterPro" id="IPR036182">
    <property type="entry name" value="PCuAC_sf"/>
</dbReference>
<dbReference type="EMBL" id="NVWI01000004">
    <property type="protein sequence ID" value="PCJ41682.1"/>
    <property type="molecule type" value="Genomic_DNA"/>
</dbReference>
<dbReference type="AlphaFoldDB" id="A0A2A5CD35"/>
<dbReference type="Proteomes" id="UP000228987">
    <property type="component" value="Unassembled WGS sequence"/>
</dbReference>
<dbReference type="PANTHER" id="PTHR36302:SF1">
    <property type="entry name" value="COPPER CHAPERONE PCU(A)C"/>
    <property type="match status" value="1"/>
</dbReference>
<protein>
    <recommendedName>
        <fullName evidence="3">Copper chaperone PCu(A)C</fullName>
    </recommendedName>
</protein>